<dbReference type="InterPro" id="IPR028119">
    <property type="entry name" value="Snapin/Pallidin/Snn1"/>
</dbReference>
<dbReference type="GO" id="GO:0000149">
    <property type="term" value="F:SNARE binding"/>
    <property type="evidence" value="ECO:0007669"/>
    <property type="project" value="TreeGrafter"/>
</dbReference>
<dbReference type="GO" id="GO:0032418">
    <property type="term" value="P:lysosome localization"/>
    <property type="evidence" value="ECO:0007669"/>
    <property type="project" value="TreeGrafter"/>
</dbReference>
<dbReference type="GO" id="GO:0031083">
    <property type="term" value="C:BLOC-1 complex"/>
    <property type="evidence" value="ECO:0007669"/>
    <property type="project" value="InterPro"/>
</dbReference>
<dbReference type="Proteomes" id="UP001152795">
    <property type="component" value="Unassembled WGS sequence"/>
</dbReference>
<comment type="caution">
    <text evidence="4">The sequence shown here is derived from an EMBL/GenBank/DDBJ whole genome shotgun (WGS) entry which is preliminary data.</text>
</comment>
<evidence type="ECO:0000313" key="5">
    <source>
        <dbReference type="Proteomes" id="UP001152795"/>
    </source>
</evidence>
<dbReference type="GO" id="GO:0006886">
    <property type="term" value="P:intracellular protein transport"/>
    <property type="evidence" value="ECO:0007669"/>
    <property type="project" value="InterPro"/>
</dbReference>
<dbReference type="GO" id="GO:2000300">
    <property type="term" value="P:regulation of synaptic vesicle exocytosis"/>
    <property type="evidence" value="ECO:0007669"/>
    <property type="project" value="TreeGrafter"/>
</dbReference>
<protein>
    <recommendedName>
        <fullName evidence="3">Biogenesis of lysosome-related organelles complex 1 subunit 7</fullName>
    </recommendedName>
</protein>
<evidence type="ECO:0000313" key="4">
    <source>
        <dbReference type="EMBL" id="CAB3984948.1"/>
    </source>
</evidence>
<dbReference type="InterPro" id="IPR017246">
    <property type="entry name" value="Snapin"/>
</dbReference>
<evidence type="ECO:0000256" key="2">
    <source>
        <dbReference type="ARBA" id="ARBA00023054"/>
    </source>
</evidence>
<dbReference type="PANTHER" id="PTHR31305">
    <property type="entry name" value="SNARE-ASSOCIATED PROTEIN SNAPIN"/>
    <property type="match status" value="1"/>
</dbReference>
<gene>
    <name evidence="4" type="ORF">PACLA_8A004938</name>
</gene>
<evidence type="ECO:0000256" key="1">
    <source>
        <dbReference type="ARBA" id="ARBA00006111"/>
    </source>
</evidence>
<proteinExistence type="inferred from homology"/>
<dbReference type="GO" id="GO:0008021">
    <property type="term" value="C:synaptic vesicle"/>
    <property type="evidence" value="ECO:0007669"/>
    <property type="project" value="TreeGrafter"/>
</dbReference>
<accession>A0A7D9HM68</accession>
<keyword evidence="2" id="KW-0175">Coiled coil</keyword>
<comment type="similarity">
    <text evidence="1">Belongs to the SNAPIN family.</text>
</comment>
<dbReference type="GO" id="GO:0007040">
    <property type="term" value="P:lysosome organization"/>
    <property type="evidence" value="ECO:0007669"/>
    <property type="project" value="TreeGrafter"/>
</dbReference>
<dbReference type="GO" id="GO:0099078">
    <property type="term" value="C:BORC complex"/>
    <property type="evidence" value="ECO:0007669"/>
    <property type="project" value="TreeGrafter"/>
</dbReference>
<name>A0A7D9HM68_PARCT</name>
<dbReference type="GO" id="GO:0008333">
    <property type="term" value="P:endosome to lysosome transport"/>
    <property type="evidence" value="ECO:0007669"/>
    <property type="project" value="TreeGrafter"/>
</dbReference>
<evidence type="ECO:0000256" key="3">
    <source>
        <dbReference type="ARBA" id="ARBA00033330"/>
    </source>
</evidence>
<dbReference type="GO" id="GO:0016079">
    <property type="term" value="P:synaptic vesicle exocytosis"/>
    <property type="evidence" value="ECO:0007669"/>
    <property type="project" value="TreeGrafter"/>
</dbReference>
<sequence>MAAQTEAEVQATTNSLNSGLMHVLQPSIEALDHKVNTVRQSQVTLREQIDRLSEDLVKLGDCQDLPIDLEPYVKKLIGSRRRITLVNSILQNAQERLKRLNQNISRETAKKKPELDPTLQI</sequence>
<dbReference type="EMBL" id="CACRXK020000806">
    <property type="protein sequence ID" value="CAB3984948.1"/>
    <property type="molecule type" value="Genomic_DNA"/>
</dbReference>
<dbReference type="AlphaFoldDB" id="A0A7D9HM68"/>
<dbReference type="Pfam" id="PF14712">
    <property type="entry name" value="Snapin_Pallidin"/>
    <property type="match status" value="1"/>
</dbReference>
<dbReference type="PANTHER" id="PTHR31305:SF2">
    <property type="entry name" value="SNARE-ASSOCIATED PROTEIN SNAPIN"/>
    <property type="match status" value="1"/>
</dbReference>
<organism evidence="4 5">
    <name type="scientific">Paramuricea clavata</name>
    <name type="common">Red gorgonian</name>
    <name type="synonym">Violescent sea-whip</name>
    <dbReference type="NCBI Taxonomy" id="317549"/>
    <lineage>
        <taxon>Eukaryota</taxon>
        <taxon>Metazoa</taxon>
        <taxon>Cnidaria</taxon>
        <taxon>Anthozoa</taxon>
        <taxon>Octocorallia</taxon>
        <taxon>Malacalcyonacea</taxon>
        <taxon>Plexauridae</taxon>
        <taxon>Paramuricea</taxon>
    </lineage>
</organism>
<keyword evidence="5" id="KW-1185">Reference proteome</keyword>
<reference evidence="4" key="1">
    <citation type="submission" date="2020-04" db="EMBL/GenBank/DDBJ databases">
        <authorList>
            <person name="Alioto T."/>
            <person name="Alioto T."/>
            <person name="Gomez Garrido J."/>
        </authorList>
    </citation>
    <scope>NUCLEOTIDE SEQUENCE</scope>
    <source>
        <strain evidence="4">A484AB</strain>
    </source>
</reference>
<dbReference type="OrthoDB" id="5399166at2759"/>